<proteinExistence type="predicted"/>
<dbReference type="RefSeq" id="WP_302724619.1">
    <property type="nucleotide sequence ID" value="NZ_JAULRU010000823.1"/>
</dbReference>
<gene>
    <name evidence="1" type="ORF">SCD92_04775</name>
</gene>
<evidence type="ECO:0000313" key="1">
    <source>
        <dbReference type="EMBL" id="MDX6848662.1"/>
    </source>
</evidence>
<comment type="caution">
    <text evidence="1">The sequence shown here is derived from an EMBL/GenBank/DDBJ whole genome shotgun (WGS) entry which is preliminary data.</text>
</comment>
<dbReference type="Proteomes" id="UP001273505">
    <property type="component" value="Unassembled WGS sequence"/>
</dbReference>
<dbReference type="Gene3D" id="3.40.190.10">
    <property type="entry name" value="Periplasmic binding protein-like II"/>
    <property type="match status" value="1"/>
</dbReference>
<accession>A0ABU4RUX5</accession>
<keyword evidence="2" id="KW-1185">Reference proteome</keyword>
<dbReference type="EMBL" id="JAXAFO010000005">
    <property type="protein sequence ID" value="MDX6848662.1"/>
    <property type="molecule type" value="Genomic_DNA"/>
</dbReference>
<name>A0ABU4RUX5_9GAMM</name>
<evidence type="ECO:0000313" key="2">
    <source>
        <dbReference type="Proteomes" id="UP001273505"/>
    </source>
</evidence>
<dbReference type="SUPFAM" id="SSF53850">
    <property type="entry name" value="Periplasmic binding protein-like II"/>
    <property type="match status" value="1"/>
</dbReference>
<reference evidence="1 2" key="1">
    <citation type="submission" date="2023-11" db="EMBL/GenBank/DDBJ databases">
        <title>Gilvimarinus fulvus sp. nov., isolated from the surface of Kelp.</title>
        <authorList>
            <person name="Sun Y.Y."/>
            <person name="Gong Y."/>
            <person name="Du Z.J."/>
        </authorList>
    </citation>
    <scope>NUCLEOTIDE SEQUENCE [LARGE SCALE GENOMIC DNA]</scope>
    <source>
        <strain evidence="1 2">SDUM040013</strain>
    </source>
</reference>
<organism evidence="1 2">
    <name type="scientific">Gilvimarinus gilvus</name>
    <dbReference type="NCBI Taxonomy" id="3058038"/>
    <lineage>
        <taxon>Bacteria</taxon>
        <taxon>Pseudomonadati</taxon>
        <taxon>Pseudomonadota</taxon>
        <taxon>Gammaproteobacteria</taxon>
        <taxon>Cellvibrionales</taxon>
        <taxon>Cellvibrionaceae</taxon>
        <taxon>Gilvimarinus</taxon>
    </lineage>
</organism>
<protein>
    <recommendedName>
        <fullName evidence="3">Solute-binding protein family 3/N-terminal domain-containing protein</fullName>
    </recommendedName>
</protein>
<evidence type="ECO:0008006" key="3">
    <source>
        <dbReference type="Google" id="ProtNLM"/>
    </source>
</evidence>
<sequence>MSEFVTLWIDCMPKSSRRVAKALTASVLALFLSCANVFGETIHLVADNWCPYNCEPDSAAPGFMVEIAQRAFADEGISVRYSILPWLRALQDTRNGVYDAVIGASKAEAVDFIFPRIEQAQMRNAFWALSDSPWNFQGMHSLSVVHLAGC</sequence>